<keyword evidence="2" id="KW-1185">Reference proteome</keyword>
<accession>A0AAN8HK39</accession>
<gene>
    <name evidence="1" type="ORF">CgunFtcFv8_003409</name>
</gene>
<evidence type="ECO:0000313" key="1">
    <source>
        <dbReference type="EMBL" id="KAK5918666.1"/>
    </source>
</evidence>
<protein>
    <submittedName>
        <fullName evidence="1">Uncharacterized protein</fullName>
    </submittedName>
</protein>
<dbReference type="EMBL" id="JAURVH010001525">
    <property type="protein sequence ID" value="KAK5918666.1"/>
    <property type="molecule type" value="Genomic_DNA"/>
</dbReference>
<proteinExistence type="predicted"/>
<reference evidence="1 2" key="1">
    <citation type="journal article" date="2023" name="Mol. Biol. Evol.">
        <title>Genomics of Secondarily Temperate Adaptation in the Only Non-Antarctic Icefish.</title>
        <authorList>
            <person name="Rivera-Colon A.G."/>
            <person name="Rayamajhi N."/>
            <person name="Minhas B.F."/>
            <person name="Madrigal G."/>
            <person name="Bilyk K.T."/>
            <person name="Yoon V."/>
            <person name="Hune M."/>
            <person name="Gregory S."/>
            <person name="Cheng C.H.C."/>
            <person name="Catchen J.M."/>
        </authorList>
    </citation>
    <scope>NUCLEOTIDE SEQUENCE [LARGE SCALE GENOMIC DNA]</scope>
    <source>
        <tissue evidence="1">White muscle</tissue>
    </source>
</reference>
<comment type="caution">
    <text evidence="1">The sequence shown here is derived from an EMBL/GenBank/DDBJ whole genome shotgun (WGS) entry which is preliminary data.</text>
</comment>
<dbReference type="Proteomes" id="UP001331515">
    <property type="component" value="Unassembled WGS sequence"/>
</dbReference>
<evidence type="ECO:0000313" key="2">
    <source>
        <dbReference type="Proteomes" id="UP001331515"/>
    </source>
</evidence>
<name>A0AAN8HK39_CHAGU</name>
<sequence length="232" mass="25974">MHVQSCRPEQISGPELDAPFEMSLMMMSSFSTPQRTMTIKCPLIRQHYQVIRLIVRCVENSFHRRSYISMQNSVGLQRKASLTRKCQSQAPLTGPDQGRAGMQKIYCEEIMFTTRAGCSLSDLLDNLKGKIDNSKMGRSTSEGPETVGEAETGLPQNTIIISFIGENSIDQGALRKEFLTEMDGQLSQDFLKGTNGGKTQSTMCQHIRTARSGTVETFLLLVWCRGGRHHMF</sequence>
<organism evidence="1 2">
    <name type="scientific">Champsocephalus gunnari</name>
    <name type="common">Mackerel icefish</name>
    <dbReference type="NCBI Taxonomy" id="52237"/>
    <lineage>
        <taxon>Eukaryota</taxon>
        <taxon>Metazoa</taxon>
        <taxon>Chordata</taxon>
        <taxon>Craniata</taxon>
        <taxon>Vertebrata</taxon>
        <taxon>Euteleostomi</taxon>
        <taxon>Actinopterygii</taxon>
        <taxon>Neopterygii</taxon>
        <taxon>Teleostei</taxon>
        <taxon>Neoteleostei</taxon>
        <taxon>Acanthomorphata</taxon>
        <taxon>Eupercaria</taxon>
        <taxon>Perciformes</taxon>
        <taxon>Notothenioidei</taxon>
        <taxon>Channichthyidae</taxon>
        <taxon>Champsocephalus</taxon>
    </lineage>
</organism>
<dbReference type="AlphaFoldDB" id="A0AAN8HK39"/>